<dbReference type="KEGG" id="cte:CT0229"/>
<dbReference type="HOGENOM" id="CLU_2841831_0_0_10"/>
<name>Q4W555_CHLTE</name>
<reference evidence="1 2" key="1">
    <citation type="journal article" date="2002" name="Proc. Natl. Acad. Sci. U.S.A.">
        <title>The complete genome sequence of Chlorobium tepidum TLS, a photosynthetic, anaerobic, green-sulfur bacterium.</title>
        <authorList>
            <person name="Eisen J.A."/>
            <person name="Nelson K.E."/>
            <person name="Paulsen I.T."/>
            <person name="Heidelberg J.F."/>
            <person name="Wu M."/>
            <person name="Dodson R.J."/>
            <person name="Deboy R."/>
            <person name="Gwinn M.L."/>
            <person name="Nelson W.C."/>
            <person name="Haft D.H."/>
            <person name="Hickey E.K."/>
            <person name="Peterson J.D."/>
            <person name="Durkin A.S."/>
            <person name="Kolonay J.L."/>
            <person name="Yang F."/>
            <person name="Holt I."/>
            <person name="Umayam L.A."/>
            <person name="Mason T."/>
            <person name="Brenner M."/>
            <person name="Shea T.P."/>
            <person name="Parksey D."/>
            <person name="Nierman W.C."/>
            <person name="Feldblyum T.V."/>
            <person name="Hansen C.L."/>
            <person name="Craven M.B."/>
            <person name="Radune D."/>
            <person name="Vamathevan J."/>
            <person name="Khouri H."/>
            <person name="White O."/>
            <person name="Gruber T.M."/>
            <person name="Ketchum K.A."/>
            <person name="Venter J.C."/>
            <person name="Tettelin H."/>
            <person name="Bryant D.A."/>
            <person name="Fraser C.M."/>
        </authorList>
    </citation>
    <scope>NUCLEOTIDE SEQUENCE [LARGE SCALE GENOMIC DNA]</scope>
    <source>
        <strain evidence="2">ATCC 49652 / DSM 12025 / NBRC 103806 / TLS</strain>
    </source>
</reference>
<protein>
    <submittedName>
        <fullName evidence="1">Transposase, degenerate</fullName>
    </submittedName>
</protein>
<evidence type="ECO:0000313" key="2">
    <source>
        <dbReference type="Proteomes" id="UP000001007"/>
    </source>
</evidence>
<accession>Q4W555</accession>
<gene>
    <name evidence="1" type="ordered locus">CT0229</name>
</gene>
<keyword evidence="2" id="KW-1185">Reference proteome</keyword>
<dbReference type="EnsemblBacteria" id="AAY51676">
    <property type="protein sequence ID" value="AAY51676"/>
    <property type="gene ID" value="CT0229"/>
</dbReference>
<dbReference type="Proteomes" id="UP000001007">
    <property type="component" value="Chromosome"/>
</dbReference>
<dbReference type="EMBL" id="AE006470">
    <property type="protein sequence ID" value="AAY51676.1"/>
    <property type="molecule type" value="Genomic_DNA"/>
</dbReference>
<sequence>MRPKRHESLCETSEATWRHLNFFQHKACLTARVPQISSPECGLLKLQSVSLCSWPGQWRSRRSPR</sequence>
<dbReference type="AlphaFoldDB" id="Q4W555"/>
<proteinExistence type="predicted"/>
<organism evidence="1 2">
    <name type="scientific">Chlorobaculum tepidum (strain ATCC 49652 / DSM 12025 / NBRC 103806 / TLS)</name>
    <name type="common">Chlorobium tepidum</name>
    <dbReference type="NCBI Taxonomy" id="194439"/>
    <lineage>
        <taxon>Bacteria</taxon>
        <taxon>Pseudomonadati</taxon>
        <taxon>Chlorobiota</taxon>
        <taxon>Chlorobiia</taxon>
        <taxon>Chlorobiales</taxon>
        <taxon>Chlorobiaceae</taxon>
        <taxon>Chlorobaculum</taxon>
    </lineage>
</organism>
<evidence type="ECO:0000313" key="1">
    <source>
        <dbReference type="EMBL" id="AAY51676.1"/>
    </source>
</evidence>